<feature type="region of interest" description="Disordered" evidence="1">
    <location>
        <begin position="225"/>
        <end position="268"/>
    </location>
</feature>
<feature type="chain" id="PRO_5030948798" description="Lipoprotein" evidence="2">
    <location>
        <begin position="25"/>
        <end position="268"/>
    </location>
</feature>
<feature type="compositionally biased region" description="Pro residues" evidence="1">
    <location>
        <begin position="31"/>
        <end position="46"/>
    </location>
</feature>
<proteinExistence type="predicted"/>
<keyword evidence="4" id="KW-1185">Reference proteome</keyword>
<gene>
    <name evidence="3" type="ORF">BJ971_008062</name>
</gene>
<feature type="region of interest" description="Disordered" evidence="1">
    <location>
        <begin position="24"/>
        <end position="48"/>
    </location>
</feature>
<keyword evidence="2" id="KW-0732">Signal</keyword>
<evidence type="ECO:0000256" key="2">
    <source>
        <dbReference type="SAM" id="SignalP"/>
    </source>
</evidence>
<protein>
    <recommendedName>
        <fullName evidence="5">Lipoprotein</fullName>
    </recommendedName>
</protein>
<sequence length="268" mass="27065">MRSRNATRVLPALAAALLTAGAAACGGSAPEPEPPAAPPSSAPPPAEDARIELAARAAAAEDHRFAALYTLEVQGQAPRTVLATVAVDGTWRVDIPSGALGGTADVSIVQTAAGVFQCALASAANPIAPSCVRVADKGKRVPKKYDPKIERVFRQWLPVFTDRQSALSVTAASPLKGSSGNCYSVDTISTSLSAPVDVGIYCYAADGLLTAARVNFGRLTISSPPAAPPQTIDLPGPVTAGEAMGMAAPPPPPVTLDPSTPSAPAPSA</sequence>
<comment type="caution">
    <text evidence="3">The sequence shown here is derived from an EMBL/GenBank/DDBJ whole genome shotgun (WGS) entry which is preliminary data.</text>
</comment>
<dbReference type="AlphaFoldDB" id="A0A7W7I717"/>
<reference evidence="3 4" key="1">
    <citation type="submission" date="2020-08" db="EMBL/GenBank/DDBJ databases">
        <title>Sequencing the genomes of 1000 actinobacteria strains.</title>
        <authorList>
            <person name="Klenk H.-P."/>
        </authorList>
    </citation>
    <scope>NUCLEOTIDE SEQUENCE [LARGE SCALE GENOMIC DNA]</scope>
    <source>
        <strain evidence="3 4">DSM 43149</strain>
    </source>
</reference>
<feature type="signal peptide" evidence="2">
    <location>
        <begin position="1"/>
        <end position="24"/>
    </location>
</feature>
<dbReference type="RefSeq" id="WP_184998507.1">
    <property type="nucleotide sequence ID" value="NZ_BOMK01000067.1"/>
</dbReference>
<organism evidence="3 4">
    <name type="scientific">Actinoplanes digitatis</name>
    <dbReference type="NCBI Taxonomy" id="1868"/>
    <lineage>
        <taxon>Bacteria</taxon>
        <taxon>Bacillati</taxon>
        <taxon>Actinomycetota</taxon>
        <taxon>Actinomycetes</taxon>
        <taxon>Micromonosporales</taxon>
        <taxon>Micromonosporaceae</taxon>
        <taxon>Actinoplanes</taxon>
    </lineage>
</organism>
<accession>A0A7W7I717</accession>
<evidence type="ECO:0000313" key="3">
    <source>
        <dbReference type="EMBL" id="MBB4767506.1"/>
    </source>
</evidence>
<name>A0A7W7I717_9ACTN</name>
<evidence type="ECO:0000256" key="1">
    <source>
        <dbReference type="SAM" id="MobiDB-lite"/>
    </source>
</evidence>
<feature type="compositionally biased region" description="Pro residues" evidence="1">
    <location>
        <begin position="248"/>
        <end position="268"/>
    </location>
</feature>
<evidence type="ECO:0008006" key="5">
    <source>
        <dbReference type="Google" id="ProtNLM"/>
    </source>
</evidence>
<dbReference type="PROSITE" id="PS51257">
    <property type="entry name" value="PROKAR_LIPOPROTEIN"/>
    <property type="match status" value="1"/>
</dbReference>
<dbReference type="EMBL" id="JACHNH010000001">
    <property type="protein sequence ID" value="MBB4767506.1"/>
    <property type="molecule type" value="Genomic_DNA"/>
</dbReference>
<evidence type="ECO:0000313" key="4">
    <source>
        <dbReference type="Proteomes" id="UP000578112"/>
    </source>
</evidence>
<dbReference type="Proteomes" id="UP000578112">
    <property type="component" value="Unassembled WGS sequence"/>
</dbReference>